<dbReference type="AlphaFoldDB" id="E9E3X6"/>
<name>E9E3X6_METAQ</name>
<dbReference type="Proteomes" id="UP000002499">
    <property type="component" value="Unassembled WGS sequence"/>
</dbReference>
<reference evidence="2 3" key="1">
    <citation type="journal article" date="2011" name="PLoS Genet.">
        <title>Genome sequencing and comparative transcriptomics of the model entomopathogenic fungi Metarhizium anisopliae and M. acridum.</title>
        <authorList>
            <person name="Gao Q."/>
            <person name="Jin K."/>
            <person name="Ying S.H."/>
            <person name="Zhang Y."/>
            <person name="Xiao G."/>
            <person name="Shang Y."/>
            <person name="Duan Z."/>
            <person name="Hu X."/>
            <person name="Xie X.Q."/>
            <person name="Zhou G."/>
            <person name="Peng G."/>
            <person name="Luo Z."/>
            <person name="Huang W."/>
            <person name="Wang B."/>
            <person name="Fang W."/>
            <person name="Wang S."/>
            <person name="Zhong Y."/>
            <person name="Ma L.J."/>
            <person name="St Leger R.J."/>
            <person name="Zhao G.P."/>
            <person name="Pei Y."/>
            <person name="Feng M.G."/>
            <person name="Xia Y."/>
            <person name="Wang C."/>
        </authorList>
    </citation>
    <scope>NUCLEOTIDE SEQUENCE [LARGE SCALE GENOMIC DNA]</scope>
    <source>
        <strain evidence="2 3">CQMa 102</strain>
    </source>
</reference>
<dbReference type="HOGENOM" id="CLU_049645_0_0_1"/>
<evidence type="ECO:0000256" key="1">
    <source>
        <dbReference type="SAM" id="MobiDB-lite"/>
    </source>
</evidence>
<dbReference type="EMBL" id="GL698500">
    <property type="protein sequence ID" value="EFY89388.1"/>
    <property type="molecule type" value="Genomic_DNA"/>
</dbReference>
<evidence type="ECO:0000313" key="3">
    <source>
        <dbReference type="Proteomes" id="UP000002499"/>
    </source>
</evidence>
<dbReference type="KEGG" id="maw:19248885"/>
<feature type="region of interest" description="Disordered" evidence="1">
    <location>
        <begin position="73"/>
        <end position="112"/>
    </location>
</feature>
<evidence type="ECO:0000313" key="2">
    <source>
        <dbReference type="EMBL" id="EFY89388.1"/>
    </source>
</evidence>
<protein>
    <submittedName>
        <fullName evidence="2">Uncharacterized protein</fullName>
    </submittedName>
</protein>
<gene>
    <name evidence="2" type="ORF">MAC_04574</name>
</gene>
<feature type="compositionally biased region" description="Polar residues" evidence="1">
    <location>
        <begin position="139"/>
        <end position="181"/>
    </location>
</feature>
<accession>E9E3X6</accession>
<dbReference type="GeneID" id="19248885"/>
<proteinExistence type="predicted"/>
<organism evidence="3">
    <name type="scientific">Metarhizium acridum (strain CQMa 102)</name>
    <dbReference type="NCBI Taxonomy" id="655827"/>
    <lineage>
        <taxon>Eukaryota</taxon>
        <taxon>Fungi</taxon>
        <taxon>Dikarya</taxon>
        <taxon>Ascomycota</taxon>
        <taxon>Pezizomycotina</taxon>
        <taxon>Sordariomycetes</taxon>
        <taxon>Hypocreomycetidae</taxon>
        <taxon>Hypocreales</taxon>
        <taxon>Clavicipitaceae</taxon>
        <taxon>Metarhizium</taxon>
    </lineage>
</organism>
<sequence>MYIDQPNSVTKRHSVYINFPSVSEKAGCYAHSKTLPNISTAKERILIKQSHEFGFYTKTTLEMADDGENMPVKEGEVHSQQQPSEKWLEEQDTSANGNTSNLSNDKGKGKSTVSIVDRLQSSGRAIIHSAISDKCIPTFPSSQKEGGESSASACLATHQSISGTEQQRNRQASAVMPQQSFRSDRGLQGTSNTFEAFAAGETPKPNLHTTDVLDAPGKDKSVTEQEALDGSDVVHFLSRPETGDLPISEEPGEMTPSEAARLRAALFGSGSSWPFWDQLLNFSPAFVVEVEGCGRDADSYMGTSDVGLARSTWLRHWNDVLSSYTDEVWGDLAPLATEAKEELQQYTQTQESLEASTTALNRLRLILNHVRGP</sequence>
<dbReference type="STRING" id="655827.E9E3X6"/>
<feature type="region of interest" description="Disordered" evidence="1">
    <location>
        <begin position="136"/>
        <end position="217"/>
    </location>
</feature>
<keyword evidence="3" id="KW-1185">Reference proteome</keyword>
<dbReference type="OMA" id="SSWLQQW"/>
<dbReference type="InParanoid" id="E9E3X6"/>
<feature type="compositionally biased region" description="Polar residues" evidence="1">
    <location>
        <begin position="93"/>
        <end position="104"/>
    </location>
</feature>
<dbReference type="OrthoDB" id="5337545at2759"/>
<dbReference type="eggNOG" id="ENOG502T2AW">
    <property type="taxonomic scope" value="Eukaryota"/>
</dbReference>